<name>A0A4V2PVQ2_9BACT</name>
<keyword evidence="1" id="KW-0677">Repeat</keyword>
<gene>
    <name evidence="6" type="ORF">C7378_0294</name>
</gene>
<organism evidence="6 7">
    <name type="scientific">Acidipila rosea</name>
    <dbReference type="NCBI Taxonomy" id="768535"/>
    <lineage>
        <taxon>Bacteria</taxon>
        <taxon>Pseudomonadati</taxon>
        <taxon>Acidobacteriota</taxon>
        <taxon>Terriglobia</taxon>
        <taxon>Terriglobales</taxon>
        <taxon>Acidobacteriaceae</taxon>
        <taxon>Acidipila</taxon>
    </lineage>
</organism>
<dbReference type="Gene3D" id="2.160.20.10">
    <property type="entry name" value="Single-stranded right-handed beta-helix, Pectin lyase-like"/>
    <property type="match status" value="1"/>
</dbReference>
<dbReference type="InterPro" id="IPR022409">
    <property type="entry name" value="PKD/Chitinase_dom"/>
</dbReference>
<dbReference type="SUPFAM" id="SSF51126">
    <property type="entry name" value="Pectin lyase-like"/>
    <property type="match status" value="1"/>
</dbReference>
<dbReference type="InterPro" id="IPR035986">
    <property type="entry name" value="PKD_dom_sf"/>
</dbReference>
<dbReference type="InterPro" id="IPR012334">
    <property type="entry name" value="Pectin_lyas_fold"/>
</dbReference>
<dbReference type="EMBL" id="SMGK01000001">
    <property type="protein sequence ID" value="TCK75311.1"/>
    <property type="molecule type" value="Genomic_DNA"/>
</dbReference>
<evidence type="ECO:0000256" key="1">
    <source>
        <dbReference type="ARBA" id="ARBA00022737"/>
    </source>
</evidence>
<keyword evidence="3" id="KW-0624">Polysaccharide degradation</keyword>
<dbReference type="Proteomes" id="UP000295210">
    <property type="component" value="Unassembled WGS sequence"/>
</dbReference>
<evidence type="ECO:0000259" key="5">
    <source>
        <dbReference type="SMART" id="SM00089"/>
    </source>
</evidence>
<feature type="domain" description="PKD/Chitinase" evidence="5">
    <location>
        <begin position="479"/>
        <end position="567"/>
    </location>
</feature>
<dbReference type="PANTHER" id="PTHR31736">
    <property type="match status" value="1"/>
</dbReference>
<dbReference type="GO" id="GO:0000272">
    <property type="term" value="P:polysaccharide catabolic process"/>
    <property type="evidence" value="ECO:0007669"/>
    <property type="project" value="UniProtKB-KW"/>
</dbReference>
<evidence type="ECO:0000313" key="6">
    <source>
        <dbReference type="EMBL" id="TCK75311.1"/>
    </source>
</evidence>
<evidence type="ECO:0000256" key="4">
    <source>
        <dbReference type="SAM" id="SignalP"/>
    </source>
</evidence>
<dbReference type="RefSeq" id="WP_131990968.1">
    <property type="nucleotide sequence ID" value="NZ_SMGK01000001.1"/>
</dbReference>
<evidence type="ECO:0000256" key="2">
    <source>
        <dbReference type="ARBA" id="ARBA00023277"/>
    </source>
</evidence>
<evidence type="ECO:0000256" key="3">
    <source>
        <dbReference type="ARBA" id="ARBA00023326"/>
    </source>
</evidence>
<dbReference type="InterPro" id="IPR000601">
    <property type="entry name" value="PKD_dom"/>
</dbReference>
<dbReference type="PANTHER" id="PTHR31736:SF9">
    <property type="entry name" value="ENDO-XYLOGALACTURONAN HYDROLASE A-RELATED"/>
    <property type="match status" value="1"/>
</dbReference>
<dbReference type="InterPro" id="IPR013783">
    <property type="entry name" value="Ig-like_fold"/>
</dbReference>
<dbReference type="OrthoDB" id="101182at2"/>
<evidence type="ECO:0000313" key="7">
    <source>
        <dbReference type="Proteomes" id="UP000295210"/>
    </source>
</evidence>
<dbReference type="Gene3D" id="2.60.40.10">
    <property type="entry name" value="Immunoglobulins"/>
    <property type="match status" value="1"/>
</dbReference>
<dbReference type="SMART" id="SM00089">
    <property type="entry name" value="PKD"/>
    <property type="match status" value="1"/>
</dbReference>
<reference evidence="6 7" key="1">
    <citation type="submission" date="2019-03" db="EMBL/GenBank/DDBJ databases">
        <title>Genomic Encyclopedia of Type Strains, Phase IV (KMG-IV): sequencing the most valuable type-strain genomes for metagenomic binning, comparative biology and taxonomic classification.</title>
        <authorList>
            <person name="Goeker M."/>
        </authorList>
    </citation>
    <scope>NUCLEOTIDE SEQUENCE [LARGE SCALE GENOMIC DNA]</scope>
    <source>
        <strain evidence="6 7">DSM 103428</strain>
    </source>
</reference>
<protein>
    <recommendedName>
        <fullName evidence="5">PKD/Chitinase domain-containing protein</fullName>
    </recommendedName>
</protein>
<comment type="caution">
    <text evidence="6">The sequence shown here is derived from an EMBL/GenBank/DDBJ whole genome shotgun (WGS) entry which is preliminary data.</text>
</comment>
<dbReference type="AlphaFoldDB" id="A0A4V2PVQ2"/>
<feature type="chain" id="PRO_5020971957" description="PKD/Chitinase domain-containing protein" evidence="4">
    <location>
        <begin position="30"/>
        <end position="696"/>
    </location>
</feature>
<dbReference type="SUPFAM" id="SSF49299">
    <property type="entry name" value="PKD domain"/>
    <property type="match status" value="1"/>
</dbReference>
<keyword evidence="7" id="KW-1185">Reference proteome</keyword>
<feature type="signal peptide" evidence="4">
    <location>
        <begin position="1"/>
        <end position="29"/>
    </location>
</feature>
<accession>A0A4V2PVQ2</accession>
<proteinExistence type="predicted"/>
<dbReference type="InterPro" id="IPR011050">
    <property type="entry name" value="Pectin_lyase_fold/virulence"/>
</dbReference>
<keyword evidence="4" id="KW-0732">Signal</keyword>
<sequence>MPVWFLRATTARTRICLLFTLLTSLLSQAKTTALVTLYPIPQEVSSSHFLVSVNGRITPVLHAAANYYMLNFDTGGAATISVTASNTHYWDAGVEVQPMRLGIRPRRNGATITFDITGPVKLSITRPGDHFAESEMLFLFANAPDQSGITAQTPGVRYYAAGVHHGSINPQSGDTVYLAGGAVVFGALNLWQVHDVKVLGRGTIIYNGPQSPDRDEGWMHKRDWHVIVMDNADNIVIDGITGIVRSRTWMVQMRDSRHIVFRNVKIIGGGPGNANQDGMDWLGGGDTLVDDSFIRAADDIFAMYGNWDGYEEKALTMPGHEVSNIVIQNSVLSTSISNVVRVGWPKKVFDSHGFVMRNSDVMHMGFGACGAPFALFEVWADPEGRGEHSGYKFENIRLEDWYSLVQLRQPNPSVHDVTFQSIWAMDGPGMVPSVLKGDIYGVSLDGVDTGAGNALSDADLPLAVEAGAGQPTYKRAWLDASFDYSHGLLRPGKKIVFKARGPKDKRLHYHWLLGDGSTADGQKLHHVFPDTEGTLLDGSGRFRVLLHVWDDAGHNAWSSQSLVIASRLHPPVTPDISPATTPSNSGILDRYVRVPADGGYTFTLLTSMDATLAIDSIEPAHSPSARAQVCGSQGNAVQPIRMSAALSKGWHHIRIRRSGGQDNATNSRSNGPLLLWQGPRLRLQPIPDTAYFRSAP</sequence>
<dbReference type="Pfam" id="PF18911">
    <property type="entry name" value="PKD_4"/>
    <property type="match status" value="1"/>
</dbReference>
<keyword evidence="2" id="KW-0119">Carbohydrate metabolism</keyword>